<organism evidence="1 2">
    <name type="scientific">Globodera pallida</name>
    <name type="common">Potato cyst nematode worm</name>
    <name type="synonym">Heterodera pallida</name>
    <dbReference type="NCBI Taxonomy" id="36090"/>
    <lineage>
        <taxon>Eukaryota</taxon>
        <taxon>Metazoa</taxon>
        <taxon>Ecdysozoa</taxon>
        <taxon>Nematoda</taxon>
        <taxon>Chromadorea</taxon>
        <taxon>Rhabditida</taxon>
        <taxon>Tylenchina</taxon>
        <taxon>Tylenchomorpha</taxon>
        <taxon>Tylenchoidea</taxon>
        <taxon>Heteroderidae</taxon>
        <taxon>Heteroderinae</taxon>
        <taxon>Globodera</taxon>
    </lineage>
</organism>
<dbReference type="PANTHER" id="PTHR45867:SF3">
    <property type="entry name" value="ACID PHOSPHATASE TYPE 7"/>
    <property type="match status" value="1"/>
</dbReference>
<dbReference type="WBParaSite" id="GPLIN_001547800">
    <property type="protein sequence ID" value="GPLIN_001547800"/>
    <property type="gene ID" value="GPLIN_001547800"/>
</dbReference>
<dbReference type="Proteomes" id="UP000050741">
    <property type="component" value="Unassembled WGS sequence"/>
</dbReference>
<proteinExistence type="predicted"/>
<reference evidence="1" key="2">
    <citation type="submission" date="2014-05" db="EMBL/GenBank/DDBJ databases">
        <title>The genome and life-stage specific transcriptomes of Globodera pallida elucidate key aspects of plant parasitism by a cyst nematode.</title>
        <authorList>
            <person name="Cotton J.A."/>
            <person name="Lilley C.J."/>
            <person name="Jones L.M."/>
            <person name="Kikuchi T."/>
            <person name="Reid A.J."/>
            <person name="Thorpe P."/>
            <person name="Tsai I.J."/>
            <person name="Beasley H."/>
            <person name="Blok V."/>
            <person name="Cock P.J.A."/>
            <person name="Van den Akker S.E."/>
            <person name="Holroyd N."/>
            <person name="Hunt M."/>
            <person name="Mantelin S."/>
            <person name="Naghra H."/>
            <person name="Pain A."/>
            <person name="Palomares-Rius J.E."/>
            <person name="Zarowiecki M."/>
            <person name="Berriman M."/>
            <person name="Jones J.T."/>
            <person name="Urwin P.E."/>
        </authorList>
    </citation>
    <scope>NUCLEOTIDE SEQUENCE [LARGE SCALE GENOMIC DNA]</scope>
    <source>
        <strain evidence="1">Lindley</strain>
    </source>
</reference>
<dbReference type="AlphaFoldDB" id="A0A183CRH0"/>
<protein>
    <submittedName>
        <fullName evidence="2">Peptidase A1 domain-containing protein</fullName>
    </submittedName>
</protein>
<dbReference type="Gene3D" id="3.60.21.10">
    <property type="match status" value="1"/>
</dbReference>
<name>A0A183CRH0_GLOPA</name>
<reference evidence="1" key="1">
    <citation type="submission" date="2013-12" db="EMBL/GenBank/DDBJ databases">
        <authorList>
            <person name="Aslett M."/>
        </authorList>
    </citation>
    <scope>NUCLEOTIDE SEQUENCE [LARGE SCALE GENOMIC DNA]</scope>
    <source>
        <strain evidence="1">Lindley</strain>
    </source>
</reference>
<dbReference type="SUPFAM" id="SSF56300">
    <property type="entry name" value="Metallo-dependent phosphatases"/>
    <property type="match status" value="1"/>
</dbReference>
<evidence type="ECO:0000313" key="2">
    <source>
        <dbReference type="WBParaSite" id="GPLIN_001547800"/>
    </source>
</evidence>
<evidence type="ECO:0000313" key="1">
    <source>
        <dbReference type="Proteomes" id="UP000050741"/>
    </source>
</evidence>
<reference evidence="2" key="3">
    <citation type="submission" date="2016-06" db="UniProtKB">
        <authorList>
            <consortium name="WormBaseParasite"/>
        </authorList>
    </citation>
    <scope>IDENTIFICATION</scope>
</reference>
<sequence>MPNSENQNLFYSFDLGTAHFIGFSTELYFWPIYYRYKSLAAQWHWLIKDLEATVPAPSSFDTAICCFCCSSSFNDGIGTEPTPP</sequence>
<dbReference type="PANTHER" id="PTHR45867">
    <property type="entry name" value="PURPLE ACID PHOSPHATASE"/>
    <property type="match status" value="1"/>
</dbReference>
<keyword evidence="1" id="KW-1185">Reference proteome</keyword>
<dbReference type="InterPro" id="IPR029052">
    <property type="entry name" value="Metallo-depent_PP-like"/>
</dbReference>
<accession>A0A183CRH0</accession>